<dbReference type="Pfam" id="PF00528">
    <property type="entry name" value="BPD_transp_1"/>
    <property type="match status" value="1"/>
</dbReference>
<evidence type="ECO:0000256" key="3">
    <source>
        <dbReference type="ARBA" id="ARBA00022475"/>
    </source>
</evidence>
<feature type="domain" description="ABC transmembrane type-1" evidence="9">
    <location>
        <begin position="97"/>
        <end position="311"/>
    </location>
</feature>
<keyword evidence="3" id="KW-1003">Cell membrane</keyword>
<evidence type="ECO:0000256" key="8">
    <source>
        <dbReference type="SAM" id="MobiDB-lite"/>
    </source>
</evidence>
<feature type="transmembrane region" description="Helical" evidence="7">
    <location>
        <begin position="39"/>
        <end position="65"/>
    </location>
</feature>
<keyword evidence="2 7" id="KW-0813">Transport</keyword>
<keyword evidence="5 7" id="KW-1133">Transmembrane helix</keyword>
<dbReference type="Gene3D" id="1.10.3720.10">
    <property type="entry name" value="MetI-like"/>
    <property type="match status" value="1"/>
</dbReference>
<dbReference type="InterPro" id="IPR035906">
    <property type="entry name" value="MetI-like_sf"/>
</dbReference>
<keyword evidence="6 7" id="KW-0472">Membrane</keyword>
<evidence type="ECO:0000256" key="1">
    <source>
        <dbReference type="ARBA" id="ARBA00004651"/>
    </source>
</evidence>
<evidence type="ECO:0000256" key="7">
    <source>
        <dbReference type="RuleBase" id="RU363032"/>
    </source>
</evidence>
<accession>A0A285N733</accession>
<feature type="transmembrane region" description="Helical" evidence="7">
    <location>
        <begin position="290"/>
        <end position="312"/>
    </location>
</feature>
<feature type="transmembrane region" description="Helical" evidence="7">
    <location>
        <begin position="184"/>
        <end position="209"/>
    </location>
</feature>
<organism evidence="10 11">
    <name type="scientific">Cohaesibacter gelatinilyticus</name>
    <dbReference type="NCBI Taxonomy" id="372072"/>
    <lineage>
        <taxon>Bacteria</taxon>
        <taxon>Pseudomonadati</taxon>
        <taxon>Pseudomonadota</taxon>
        <taxon>Alphaproteobacteria</taxon>
        <taxon>Hyphomicrobiales</taxon>
        <taxon>Cohaesibacteraceae</taxon>
    </lineage>
</organism>
<evidence type="ECO:0000259" key="9">
    <source>
        <dbReference type="PROSITE" id="PS50928"/>
    </source>
</evidence>
<sequence length="321" mass="35488">MTDMNTHLPPADASDPTKNNSPQKTKGLGLSLSYFLEPYLYLSPALLLIGLVILVPLVIGVSYSFQSIALLQPFKTGWIGLDNYRALFTDAKFLVAIKNTFWWTLYCVTLQFLLGLGLAMLLNTKFHGKKLIQALVFLPWAVPSLLSALTWAWLFNPVIGPLPHWLAALGILAEPFNILGDKDLALWGPIVANIWFGIPFFAITLLAALQSIPADMYEAADIDGATSWQRFTKITLPFLAPMIAITVMLRTIWIANFADLIYVMTGGGPANSTQILSSYIFTTAFRKLDFGYASAVAVVLLLLMLLYAAILLKMRKKLVKV</sequence>
<evidence type="ECO:0000313" key="11">
    <source>
        <dbReference type="Proteomes" id="UP000219439"/>
    </source>
</evidence>
<comment type="similarity">
    <text evidence="7">Belongs to the binding-protein-dependent transport system permease family.</text>
</comment>
<comment type="subcellular location">
    <subcellularLocation>
        <location evidence="1 7">Cell membrane</location>
        <topology evidence="1 7">Multi-pass membrane protein</topology>
    </subcellularLocation>
</comment>
<evidence type="ECO:0000313" key="10">
    <source>
        <dbReference type="EMBL" id="SNZ05229.1"/>
    </source>
</evidence>
<evidence type="ECO:0000256" key="4">
    <source>
        <dbReference type="ARBA" id="ARBA00022692"/>
    </source>
</evidence>
<evidence type="ECO:0000256" key="2">
    <source>
        <dbReference type="ARBA" id="ARBA00022448"/>
    </source>
</evidence>
<evidence type="ECO:0000256" key="5">
    <source>
        <dbReference type="ARBA" id="ARBA00022989"/>
    </source>
</evidence>
<name>A0A285N733_9HYPH</name>
<dbReference type="PANTHER" id="PTHR43005">
    <property type="entry name" value="BLR7065 PROTEIN"/>
    <property type="match status" value="1"/>
</dbReference>
<dbReference type="GO" id="GO:0055085">
    <property type="term" value="P:transmembrane transport"/>
    <property type="evidence" value="ECO:0007669"/>
    <property type="project" value="InterPro"/>
</dbReference>
<protein>
    <submittedName>
        <fullName evidence="10">Carbohydrate ABC transporter membrane protein 1, CUT1 family</fullName>
    </submittedName>
</protein>
<dbReference type="PANTHER" id="PTHR43005:SF1">
    <property type="entry name" value="SPERMIDINE_PUTRESCINE TRANSPORT SYSTEM PERMEASE PROTEIN"/>
    <property type="match status" value="1"/>
</dbReference>
<dbReference type="CDD" id="cd06261">
    <property type="entry name" value="TM_PBP2"/>
    <property type="match status" value="1"/>
</dbReference>
<dbReference type="AlphaFoldDB" id="A0A285N733"/>
<gene>
    <name evidence="10" type="ORF">SAMN06265368_0066</name>
</gene>
<feature type="transmembrane region" description="Helical" evidence="7">
    <location>
        <begin position="236"/>
        <end position="255"/>
    </location>
</feature>
<dbReference type="Proteomes" id="UP000219439">
    <property type="component" value="Unassembled WGS sequence"/>
</dbReference>
<proteinExistence type="inferred from homology"/>
<reference evidence="10 11" key="1">
    <citation type="submission" date="2017-09" db="EMBL/GenBank/DDBJ databases">
        <authorList>
            <person name="Ehlers B."/>
            <person name="Leendertz F.H."/>
        </authorList>
    </citation>
    <scope>NUCLEOTIDE SEQUENCE [LARGE SCALE GENOMIC DNA]</scope>
    <source>
        <strain evidence="10 11">DSM 18289</strain>
    </source>
</reference>
<feature type="transmembrane region" description="Helical" evidence="7">
    <location>
        <begin position="101"/>
        <end position="122"/>
    </location>
</feature>
<keyword evidence="11" id="KW-1185">Reference proteome</keyword>
<keyword evidence="4 7" id="KW-0812">Transmembrane</keyword>
<dbReference type="InterPro" id="IPR000515">
    <property type="entry name" value="MetI-like"/>
</dbReference>
<dbReference type="PROSITE" id="PS50928">
    <property type="entry name" value="ABC_TM1"/>
    <property type="match status" value="1"/>
</dbReference>
<dbReference type="EMBL" id="OBEL01000001">
    <property type="protein sequence ID" value="SNZ05229.1"/>
    <property type="molecule type" value="Genomic_DNA"/>
</dbReference>
<dbReference type="SUPFAM" id="SSF161098">
    <property type="entry name" value="MetI-like"/>
    <property type="match status" value="1"/>
</dbReference>
<evidence type="ECO:0000256" key="6">
    <source>
        <dbReference type="ARBA" id="ARBA00023136"/>
    </source>
</evidence>
<feature type="region of interest" description="Disordered" evidence="8">
    <location>
        <begin position="1"/>
        <end position="24"/>
    </location>
</feature>
<dbReference type="GO" id="GO:0005886">
    <property type="term" value="C:plasma membrane"/>
    <property type="evidence" value="ECO:0007669"/>
    <property type="project" value="UniProtKB-SubCell"/>
</dbReference>
<feature type="transmembrane region" description="Helical" evidence="7">
    <location>
        <begin position="134"/>
        <end position="155"/>
    </location>
</feature>